<evidence type="ECO:0000256" key="4">
    <source>
        <dbReference type="ARBA" id="ARBA00022643"/>
    </source>
</evidence>
<accession>A0A7X2G421</accession>
<dbReference type="EMBL" id="WJMX01000004">
    <property type="protein sequence ID" value="MRH79981.1"/>
    <property type="molecule type" value="Genomic_DNA"/>
</dbReference>
<sequence length="320" mass="34692">MKSDIVTNRITDILETKYPFVQAPMNWLTDANLVAAVANAGGLGIFGPNPGLTNMIHGIENHIEQMRQQIRQARKLTNKEFGINILVEDEPAIHMNGMLKVAFEEDIHYFAVVGEPNQNVYHKIKEHGGIIIARPLTPTVQNAQLAEKFGADIFVATGYDEGGILPQNGQGTFTVVPMIVDAVNIPVLAAGGINDRRAVKAAMNLGAAGVYVGSRLLVANEAPTASSTKEKIINGHFSDMGLVSHDQRSLLNKPMQTLATNYQLYNDGIKNDEIISKAGGLLPGMRLGKIDTGIISTNTGIDLIKEQTSVQQIIKELMED</sequence>
<gene>
    <name evidence="6" type="ORF">GIX77_04175</name>
</gene>
<organism evidence="6 7">
    <name type="scientific">Limosilactobacillus reuteri</name>
    <name type="common">Lactobacillus reuteri</name>
    <dbReference type="NCBI Taxonomy" id="1598"/>
    <lineage>
        <taxon>Bacteria</taxon>
        <taxon>Bacillati</taxon>
        <taxon>Bacillota</taxon>
        <taxon>Bacilli</taxon>
        <taxon>Lactobacillales</taxon>
        <taxon>Lactobacillaceae</taxon>
        <taxon>Limosilactobacillus</taxon>
    </lineage>
</organism>
<dbReference type="Pfam" id="PF03060">
    <property type="entry name" value="NMO"/>
    <property type="match status" value="1"/>
</dbReference>
<dbReference type="InterPro" id="IPR004136">
    <property type="entry name" value="NMO"/>
</dbReference>
<protein>
    <recommendedName>
        <fullName evidence="2">Probable nitronate monooxygenase</fullName>
    </recommendedName>
</protein>
<name>A0A7X2G421_LIMRT</name>
<comment type="caution">
    <text evidence="6">The sequence shown here is derived from an EMBL/GenBank/DDBJ whole genome shotgun (WGS) entry which is preliminary data.</text>
</comment>
<evidence type="ECO:0000256" key="3">
    <source>
        <dbReference type="ARBA" id="ARBA00022630"/>
    </source>
</evidence>
<evidence type="ECO:0000313" key="6">
    <source>
        <dbReference type="EMBL" id="MRH79981.1"/>
    </source>
</evidence>
<reference evidence="6 7" key="1">
    <citation type="submission" date="2019-11" db="EMBL/GenBank/DDBJ databases">
        <title>Draft genome sequence of 12 host-associated Lactobacillus reuteri rodent strains.</title>
        <authorList>
            <person name="Zhang S."/>
            <person name="Ozcam M."/>
            <person name="Van Pijkeren J.P."/>
        </authorList>
    </citation>
    <scope>NUCLEOTIDE SEQUENCE [LARGE SCALE GENOMIC DNA]</scope>
    <source>
        <strain evidence="6 7">CR</strain>
    </source>
</reference>
<keyword evidence="3" id="KW-0285">Flavoprotein</keyword>
<dbReference type="Proteomes" id="UP000470878">
    <property type="component" value="Unassembled WGS sequence"/>
</dbReference>
<evidence type="ECO:0000256" key="1">
    <source>
        <dbReference type="ARBA" id="ARBA00003535"/>
    </source>
</evidence>
<dbReference type="SUPFAM" id="SSF51412">
    <property type="entry name" value="Inosine monophosphate dehydrogenase (IMPDH)"/>
    <property type="match status" value="1"/>
</dbReference>
<keyword evidence="5" id="KW-0560">Oxidoreductase</keyword>
<keyword evidence="4" id="KW-0288">FMN</keyword>
<dbReference type="Gene3D" id="3.20.20.70">
    <property type="entry name" value="Aldolase class I"/>
    <property type="match status" value="1"/>
</dbReference>
<proteinExistence type="predicted"/>
<evidence type="ECO:0000256" key="5">
    <source>
        <dbReference type="ARBA" id="ARBA00023002"/>
    </source>
</evidence>
<dbReference type="GO" id="GO:0018580">
    <property type="term" value="F:nitronate monooxygenase activity"/>
    <property type="evidence" value="ECO:0007669"/>
    <property type="project" value="InterPro"/>
</dbReference>
<comment type="function">
    <text evidence="1">Nitronate monooxygenase that uses molecular oxygen to catalyze the oxidative denitrification of alkyl nitronates. Acts on propionate 3-nitronate (P3N), the presumed physiological substrate. Probably functions in the detoxification of P3N, a metabolic poison produced by plants and fungi as a defense mechanism.</text>
</comment>
<dbReference type="PANTHER" id="PTHR32332">
    <property type="entry name" value="2-NITROPROPANE DIOXYGENASE"/>
    <property type="match status" value="1"/>
</dbReference>
<evidence type="ECO:0000256" key="2">
    <source>
        <dbReference type="ARBA" id="ARBA00013457"/>
    </source>
</evidence>
<dbReference type="PANTHER" id="PTHR32332:SF20">
    <property type="entry name" value="2-NITROPROPANE DIOXYGENASE-LIKE PROTEIN"/>
    <property type="match status" value="1"/>
</dbReference>
<dbReference type="AlphaFoldDB" id="A0A7X2G421"/>
<dbReference type="InterPro" id="IPR013785">
    <property type="entry name" value="Aldolase_TIM"/>
</dbReference>
<dbReference type="CDD" id="cd04730">
    <property type="entry name" value="NPD_like"/>
    <property type="match status" value="1"/>
</dbReference>
<dbReference type="RefSeq" id="WP_153703064.1">
    <property type="nucleotide sequence ID" value="NZ_WJMX01000004.1"/>
</dbReference>
<keyword evidence="6" id="KW-0503">Monooxygenase</keyword>
<evidence type="ECO:0000313" key="7">
    <source>
        <dbReference type="Proteomes" id="UP000470878"/>
    </source>
</evidence>